<dbReference type="AlphaFoldDB" id="A0A699ZF97"/>
<sequence length="86" mass="9317">MAASVSKLRIGGNAGSVHRCPQALSRGPFPVRVAQVNHAESSTPAAGSKSAYVVMNVFKVKEAHFGDFEETWRTRESHLKVCCRAC</sequence>
<evidence type="ECO:0000313" key="1">
    <source>
        <dbReference type="EMBL" id="GFH14222.1"/>
    </source>
</evidence>
<dbReference type="Proteomes" id="UP000485058">
    <property type="component" value="Unassembled WGS sequence"/>
</dbReference>
<accession>A0A699ZF97</accession>
<reference evidence="1 2" key="1">
    <citation type="submission" date="2020-02" db="EMBL/GenBank/DDBJ databases">
        <title>Draft genome sequence of Haematococcus lacustris strain NIES-144.</title>
        <authorList>
            <person name="Morimoto D."/>
            <person name="Nakagawa S."/>
            <person name="Yoshida T."/>
            <person name="Sawayama S."/>
        </authorList>
    </citation>
    <scope>NUCLEOTIDE SEQUENCE [LARGE SCALE GENOMIC DNA]</scope>
    <source>
        <strain evidence="1 2">NIES-144</strain>
    </source>
</reference>
<name>A0A699ZF97_HAELA</name>
<gene>
    <name evidence="1" type="ORF">HaLaN_10238</name>
</gene>
<evidence type="ECO:0000313" key="2">
    <source>
        <dbReference type="Proteomes" id="UP000485058"/>
    </source>
</evidence>
<evidence type="ECO:0008006" key="3">
    <source>
        <dbReference type="Google" id="ProtNLM"/>
    </source>
</evidence>
<protein>
    <recommendedName>
        <fullName evidence="3">ABM domain-containing protein</fullName>
    </recommendedName>
</protein>
<proteinExistence type="predicted"/>
<dbReference type="EMBL" id="BLLF01000702">
    <property type="protein sequence ID" value="GFH14222.1"/>
    <property type="molecule type" value="Genomic_DNA"/>
</dbReference>
<organism evidence="1 2">
    <name type="scientific">Haematococcus lacustris</name>
    <name type="common">Green alga</name>
    <name type="synonym">Haematococcus pluvialis</name>
    <dbReference type="NCBI Taxonomy" id="44745"/>
    <lineage>
        <taxon>Eukaryota</taxon>
        <taxon>Viridiplantae</taxon>
        <taxon>Chlorophyta</taxon>
        <taxon>core chlorophytes</taxon>
        <taxon>Chlorophyceae</taxon>
        <taxon>CS clade</taxon>
        <taxon>Chlamydomonadales</taxon>
        <taxon>Haematococcaceae</taxon>
        <taxon>Haematococcus</taxon>
    </lineage>
</organism>
<comment type="caution">
    <text evidence="1">The sequence shown here is derived from an EMBL/GenBank/DDBJ whole genome shotgun (WGS) entry which is preliminary data.</text>
</comment>
<keyword evidence="2" id="KW-1185">Reference proteome</keyword>